<accession>A0A219B1Z4</accession>
<dbReference type="OrthoDB" id="7428974at2"/>
<comment type="caution">
    <text evidence="2">The sequence shown here is derived from an EMBL/GenBank/DDBJ whole genome shotgun (WGS) entry which is preliminary data.</text>
</comment>
<organism evidence="2 3">
    <name type="scientific">Pacificimonas flava</name>
    <dbReference type="NCBI Taxonomy" id="1234595"/>
    <lineage>
        <taxon>Bacteria</taxon>
        <taxon>Pseudomonadati</taxon>
        <taxon>Pseudomonadota</taxon>
        <taxon>Alphaproteobacteria</taxon>
        <taxon>Sphingomonadales</taxon>
        <taxon>Sphingosinicellaceae</taxon>
        <taxon>Pacificimonas</taxon>
    </lineage>
</organism>
<keyword evidence="1" id="KW-0732">Signal</keyword>
<dbReference type="AlphaFoldDB" id="A0A219B1Z4"/>
<dbReference type="Proteomes" id="UP000198462">
    <property type="component" value="Unassembled WGS sequence"/>
</dbReference>
<proteinExistence type="predicted"/>
<name>A0A219B1Z4_9SPHN</name>
<evidence type="ECO:0000313" key="3">
    <source>
        <dbReference type="Proteomes" id="UP000198462"/>
    </source>
</evidence>
<feature type="chain" id="PRO_5013324566" description="Beta/gamma crystallin 'Greek key' domain-containing protein" evidence="1">
    <location>
        <begin position="22"/>
        <end position="130"/>
    </location>
</feature>
<gene>
    <name evidence="2" type="ORF">B5C34_00905</name>
</gene>
<keyword evidence="3" id="KW-1185">Reference proteome</keyword>
<dbReference type="Pfam" id="PF20101">
    <property type="entry name" value="DUF6491"/>
    <property type="match status" value="1"/>
</dbReference>
<feature type="signal peptide" evidence="1">
    <location>
        <begin position="1"/>
        <end position="21"/>
    </location>
</feature>
<evidence type="ECO:0008006" key="4">
    <source>
        <dbReference type="Google" id="ProtNLM"/>
    </source>
</evidence>
<reference evidence="3" key="1">
    <citation type="submission" date="2017-05" db="EMBL/GenBank/DDBJ databases">
        <authorList>
            <person name="Lin X."/>
        </authorList>
    </citation>
    <scope>NUCLEOTIDE SEQUENCE [LARGE SCALE GENOMIC DNA]</scope>
    <source>
        <strain evidence="3">JLT2012</strain>
    </source>
</reference>
<sequence length="130" mass="14180">MKTILACAAALAVLAVSPASAETGDPASPYGEEARIPFANHGGIRNFRVVDRETLLIEGRGDRWYRAELFAPCFGLRHSLALGFDTDFSSSFDRFGKIVTRDQTCQVRSLVRIPDPDLPRDAAENDPKAG</sequence>
<protein>
    <recommendedName>
        <fullName evidence="4">Beta/gamma crystallin 'Greek key' domain-containing protein</fullName>
    </recommendedName>
</protein>
<dbReference type="RefSeq" id="WP_088710945.1">
    <property type="nucleotide sequence ID" value="NZ_NFZT01000001.1"/>
</dbReference>
<dbReference type="EMBL" id="NFZT01000001">
    <property type="protein sequence ID" value="OWV32146.1"/>
    <property type="molecule type" value="Genomic_DNA"/>
</dbReference>
<dbReference type="InterPro" id="IPR045500">
    <property type="entry name" value="DUF6491"/>
</dbReference>
<evidence type="ECO:0000313" key="2">
    <source>
        <dbReference type="EMBL" id="OWV32146.1"/>
    </source>
</evidence>
<evidence type="ECO:0000256" key="1">
    <source>
        <dbReference type="SAM" id="SignalP"/>
    </source>
</evidence>